<evidence type="ECO:0000256" key="2">
    <source>
        <dbReference type="ARBA" id="ARBA00023242"/>
    </source>
</evidence>
<dbReference type="STRING" id="63057.A0A2P5FTS4"/>
<feature type="region of interest" description="Disordered" evidence="3">
    <location>
        <begin position="95"/>
        <end position="114"/>
    </location>
</feature>
<dbReference type="Proteomes" id="UP000237000">
    <property type="component" value="Unassembled WGS sequence"/>
</dbReference>
<dbReference type="InterPro" id="IPR001005">
    <property type="entry name" value="SANT/Myb"/>
</dbReference>
<dbReference type="InterPro" id="IPR017930">
    <property type="entry name" value="Myb_dom"/>
</dbReference>
<dbReference type="SUPFAM" id="SSF46689">
    <property type="entry name" value="Homeodomain-like"/>
    <property type="match status" value="1"/>
</dbReference>
<evidence type="ECO:0000259" key="5">
    <source>
        <dbReference type="PROSITE" id="PS51294"/>
    </source>
</evidence>
<evidence type="ECO:0000256" key="1">
    <source>
        <dbReference type="ARBA" id="ARBA00004123"/>
    </source>
</evidence>
<comment type="subcellular location">
    <subcellularLocation>
        <location evidence="1">Nucleus</location>
    </subcellularLocation>
</comment>
<name>A0A2P5FTS4_TREOI</name>
<evidence type="ECO:0000259" key="4">
    <source>
        <dbReference type="PROSITE" id="PS50090"/>
    </source>
</evidence>
<keyword evidence="7" id="KW-1185">Reference proteome</keyword>
<dbReference type="PANTHER" id="PTHR47122:SF8">
    <property type="entry name" value="MYB-LIKE DOMAIN-CONTAINING PROTEIN"/>
    <property type="match status" value="1"/>
</dbReference>
<evidence type="ECO:0000256" key="3">
    <source>
        <dbReference type="SAM" id="MobiDB-lite"/>
    </source>
</evidence>
<dbReference type="CDD" id="cd11660">
    <property type="entry name" value="SANT_TRF"/>
    <property type="match status" value="1"/>
</dbReference>
<dbReference type="GO" id="GO:0005634">
    <property type="term" value="C:nucleus"/>
    <property type="evidence" value="ECO:0007669"/>
    <property type="project" value="UniProtKB-SubCell"/>
</dbReference>
<keyword evidence="2" id="KW-0539">Nucleus</keyword>
<sequence length="579" mass="65392">MFSCKPYEVDSDMPIFPVSEDEPLGLEHFLVEPLHKEDWVGDLLDLDAFQIEKCFNIEDISGTFDYDQIKPDAGREERSEWHGVVIPFTSTDTAYPKLTKGEGENPKMSSEKSQGINISVHEEYPTDTKCTDEACNLDFSTCKESCLGNGGLENQFQGSLKGDSGDAMVDLTSTNIPMLKYTNNHRSSFLDQVAAKELHEAFKNMSGQESFVTDKNWPKKDDLYGFENYAELDSMKLLKVDANSIVKEGETSFSSLVEYSGGVTGLVTGALNNERMSQNQKRKRVDGCESLKTTSDFKVEISSLDEGDKAGLLVSPKRSRKPPRRYIEESLDYETKSHNRKCGIGRKSKDRNLHDRYQKYNWQQEFQAEELVYEDDSFNGGCIQVPFGLPMEKDHPKKNKLSPGFEDSKDNGLLDPKEKLDIEPLLVESQEDISEDECFVRSHTLKGNGRRKRHISWTPEEVVKLVEGVSQCGVGKWTEIKRLLFSSSSHRTSVDLKDKWRNLLRASCTQLQIKEKVEQNRKQTSSNYVPESILCRVRELAVIYPYPRDSRSKVSCTVPAVSSFPASTPSALVPLPTAV</sequence>
<dbReference type="Pfam" id="PF00249">
    <property type="entry name" value="Myb_DNA-binding"/>
    <property type="match status" value="1"/>
</dbReference>
<dbReference type="InParanoid" id="A0A2P5FTS4"/>
<feature type="region of interest" description="Disordered" evidence="3">
    <location>
        <begin position="393"/>
        <end position="413"/>
    </location>
</feature>
<gene>
    <name evidence="6" type="ORF">TorRG33x02_029490</name>
</gene>
<evidence type="ECO:0000313" key="6">
    <source>
        <dbReference type="EMBL" id="POO01195.1"/>
    </source>
</evidence>
<dbReference type="EMBL" id="JXTC01000009">
    <property type="protein sequence ID" value="POO01195.1"/>
    <property type="molecule type" value="Genomic_DNA"/>
</dbReference>
<dbReference type="OrthoDB" id="608866at2759"/>
<evidence type="ECO:0000313" key="7">
    <source>
        <dbReference type="Proteomes" id="UP000237000"/>
    </source>
</evidence>
<reference evidence="7" key="1">
    <citation type="submission" date="2016-06" db="EMBL/GenBank/DDBJ databases">
        <title>Parallel loss of symbiosis genes in relatives of nitrogen-fixing non-legume Parasponia.</title>
        <authorList>
            <person name="Van Velzen R."/>
            <person name="Holmer R."/>
            <person name="Bu F."/>
            <person name="Rutten L."/>
            <person name="Van Zeijl A."/>
            <person name="Liu W."/>
            <person name="Santuari L."/>
            <person name="Cao Q."/>
            <person name="Sharma T."/>
            <person name="Shen D."/>
            <person name="Roswanjaya Y."/>
            <person name="Wardhani T."/>
            <person name="Kalhor M.S."/>
            <person name="Jansen J."/>
            <person name="Van den Hoogen J."/>
            <person name="Gungor B."/>
            <person name="Hartog M."/>
            <person name="Hontelez J."/>
            <person name="Verver J."/>
            <person name="Yang W.-C."/>
            <person name="Schijlen E."/>
            <person name="Repin R."/>
            <person name="Schilthuizen M."/>
            <person name="Schranz E."/>
            <person name="Heidstra R."/>
            <person name="Miyata K."/>
            <person name="Fedorova E."/>
            <person name="Kohlen W."/>
            <person name="Bisseling T."/>
            <person name="Smit S."/>
            <person name="Geurts R."/>
        </authorList>
    </citation>
    <scope>NUCLEOTIDE SEQUENCE [LARGE SCALE GENOMIC DNA]</scope>
    <source>
        <strain evidence="7">cv. RG33-2</strain>
    </source>
</reference>
<dbReference type="PROSITE" id="PS51294">
    <property type="entry name" value="HTH_MYB"/>
    <property type="match status" value="1"/>
</dbReference>
<feature type="domain" description="HTH myb-type" evidence="5">
    <location>
        <begin position="449"/>
        <end position="508"/>
    </location>
</feature>
<dbReference type="PROSITE" id="PS50090">
    <property type="entry name" value="MYB_LIKE"/>
    <property type="match status" value="1"/>
</dbReference>
<dbReference type="SMART" id="SM00717">
    <property type="entry name" value="SANT"/>
    <property type="match status" value="1"/>
</dbReference>
<organism evidence="6 7">
    <name type="scientific">Trema orientale</name>
    <name type="common">Charcoal tree</name>
    <name type="synonym">Celtis orientalis</name>
    <dbReference type="NCBI Taxonomy" id="63057"/>
    <lineage>
        <taxon>Eukaryota</taxon>
        <taxon>Viridiplantae</taxon>
        <taxon>Streptophyta</taxon>
        <taxon>Embryophyta</taxon>
        <taxon>Tracheophyta</taxon>
        <taxon>Spermatophyta</taxon>
        <taxon>Magnoliopsida</taxon>
        <taxon>eudicotyledons</taxon>
        <taxon>Gunneridae</taxon>
        <taxon>Pentapetalae</taxon>
        <taxon>rosids</taxon>
        <taxon>fabids</taxon>
        <taxon>Rosales</taxon>
        <taxon>Cannabaceae</taxon>
        <taxon>Trema</taxon>
    </lineage>
</organism>
<dbReference type="PANTHER" id="PTHR47122">
    <property type="entry name" value="MYB-LIKE DNA-BINDING DOMAIN CONTAINING PROTEIN, EXPRESSED"/>
    <property type="match status" value="1"/>
</dbReference>
<dbReference type="InterPro" id="IPR009057">
    <property type="entry name" value="Homeodomain-like_sf"/>
</dbReference>
<dbReference type="AlphaFoldDB" id="A0A2P5FTS4"/>
<comment type="caution">
    <text evidence="6">The sequence shown here is derived from an EMBL/GenBank/DDBJ whole genome shotgun (WGS) entry which is preliminary data.</text>
</comment>
<proteinExistence type="predicted"/>
<accession>A0A2P5FTS4</accession>
<feature type="domain" description="Myb-like" evidence="4">
    <location>
        <begin position="449"/>
        <end position="504"/>
    </location>
</feature>
<protein>
    <submittedName>
        <fullName evidence="6">Octamer-binding transcription factor</fullName>
    </submittedName>
</protein>
<dbReference type="Gene3D" id="1.10.246.220">
    <property type="match status" value="1"/>
</dbReference>